<dbReference type="InterPro" id="IPR056585">
    <property type="entry name" value="Leprecan_dom"/>
</dbReference>
<dbReference type="GO" id="GO:0005518">
    <property type="term" value="F:collagen binding"/>
    <property type="evidence" value="ECO:0007669"/>
    <property type="project" value="TreeGrafter"/>
</dbReference>
<feature type="domain" description="Leprecan-like alpha-helical" evidence="6">
    <location>
        <begin position="33"/>
        <end position="329"/>
    </location>
</feature>
<evidence type="ECO:0000256" key="3">
    <source>
        <dbReference type="ARBA" id="ARBA00023180"/>
    </source>
</evidence>
<dbReference type="InterPro" id="IPR011990">
    <property type="entry name" value="TPR-like_helical_dom_sf"/>
</dbReference>
<comment type="caution">
    <text evidence="7">The sequence shown here is derived from an EMBL/GenBank/DDBJ whole genome shotgun (WGS) entry which is preliminary data.</text>
</comment>
<keyword evidence="5" id="KW-1133">Transmembrane helix</keyword>
<dbReference type="EMBL" id="JASPKY010000191">
    <property type="protein sequence ID" value="KAK9722123.1"/>
    <property type="molecule type" value="Genomic_DNA"/>
</dbReference>
<evidence type="ECO:0000259" key="6">
    <source>
        <dbReference type="Pfam" id="PF23557"/>
    </source>
</evidence>
<keyword evidence="3" id="KW-0325">Glycoprotein</keyword>
<sequence>MFQTTWVYNVIVTIVFVLTHVISETINTNQTCAILYEKGVEAYLEDNFEDCVEYIEAAIKKYRIYSKTLQNCRLQCKEDVSENQPMFADDIDDLHFYEKTLKNTLCILKCRNKHKSIFGLYNINKETERLFEDRKPYEYLHGCYFQIKDYQKAASSAFTYLVAHPDDKPILASLKHYTSFPETNTKDIINYEAKEYVYLYVHGSDAYDKQNWEGVMQNMEESLVLYLHAEEECRAQCEGPFDPGWYPDFIPSIANHFTYCLRCKRKCKDKLSALNGEKYDDLVASHYHYLQYAYYKLGKLKAACEAVASYLLFYPNDRDMKINVQYYKSLPEVSDKYFVPREEAIHYTKRDGYEQKLMKFIDKEFNNVPTTGYTGVTQESPTTTENQSTAY</sequence>
<dbReference type="Proteomes" id="UP001458880">
    <property type="component" value="Unassembled WGS sequence"/>
</dbReference>
<dbReference type="Gene3D" id="1.25.40.10">
    <property type="entry name" value="Tetratricopeptide repeat domain"/>
    <property type="match status" value="2"/>
</dbReference>
<dbReference type="GO" id="GO:0030199">
    <property type="term" value="P:collagen fibril organization"/>
    <property type="evidence" value="ECO:0007669"/>
    <property type="project" value="TreeGrafter"/>
</dbReference>
<organism evidence="7 8">
    <name type="scientific">Popillia japonica</name>
    <name type="common">Japanese beetle</name>
    <dbReference type="NCBI Taxonomy" id="7064"/>
    <lineage>
        <taxon>Eukaryota</taxon>
        <taxon>Metazoa</taxon>
        <taxon>Ecdysozoa</taxon>
        <taxon>Arthropoda</taxon>
        <taxon>Hexapoda</taxon>
        <taxon>Insecta</taxon>
        <taxon>Pterygota</taxon>
        <taxon>Neoptera</taxon>
        <taxon>Endopterygota</taxon>
        <taxon>Coleoptera</taxon>
        <taxon>Polyphaga</taxon>
        <taxon>Scarabaeiformia</taxon>
        <taxon>Scarabaeidae</taxon>
        <taxon>Rutelinae</taxon>
        <taxon>Popillia</taxon>
    </lineage>
</organism>
<dbReference type="InterPro" id="IPR052284">
    <property type="entry name" value="Collagen_mod_leprecan"/>
</dbReference>
<reference evidence="7 8" key="1">
    <citation type="journal article" date="2024" name="BMC Genomics">
        <title>De novo assembly and annotation of Popillia japonica's genome with initial clues to its potential as an invasive pest.</title>
        <authorList>
            <person name="Cucini C."/>
            <person name="Boschi S."/>
            <person name="Funari R."/>
            <person name="Cardaioli E."/>
            <person name="Iannotti N."/>
            <person name="Marturano G."/>
            <person name="Paoli F."/>
            <person name="Bruttini M."/>
            <person name="Carapelli A."/>
            <person name="Frati F."/>
            <person name="Nardi F."/>
        </authorList>
    </citation>
    <scope>NUCLEOTIDE SEQUENCE [LARGE SCALE GENOMIC DNA]</scope>
    <source>
        <strain evidence="7">DMR45628</strain>
    </source>
</reference>
<keyword evidence="5" id="KW-0812">Transmembrane</keyword>
<dbReference type="AlphaFoldDB" id="A0AAW1KPL2"/>
<dbReference type="Pfam" id="PF23557">
    <property type="entry name" value="TPR_leprecan"/>
    <property type="match status" value="1"/>
</dbReference>
<dbReference type="PANTHER" id="PTHR13986:SF8">
    <property type="entry name" value="PROLYL 3-HYDROXYLASE 1-LIKE PROTEIN"/>
    <property type="match status" value="1"/>
</dbReference>
<feature type="transmembrane region" description="Helical" evidence="5">
    <location>
        <begin position="6"/>
        <end position="23"/>
    </location>
</feature>
<dbReference type="GO" id="GO:0005783">
    <property type="term" value="C:endoplasmic reticulum"/>
    <property type="evidence" value="ECO:0007669"/>
    <property type="project" value="TreeGrafter"/>
</dbReference>
<evidence type="ECO:0000313" key="7">
    <source>
        <dbReference type="EMBL" id="KAK9722123.1"/>
    </source>
</evidence>
<keyword evidence="8" id="KW-1185">Reference proteome</keyword>
<gene>
    <name evidence="7" type="ORF">QE152_g19806</name>
</gene>
<evidence type="ECO:0000256" key="1">
    <source>
        <dbReference type="ARBA" id="ARBA00006487"/>
    </source>
</evidence>
<dbReference type="PANTHER" id="PTHR13986">
    <property type="entry name" value="PROTEIN LYSINE HYDROXYLATION COMPLEX COMPONENT"/>
    <property type="match status" value="1"/>
</dbReference>
<evidence type="ECO:0000256" key="2">
    <source>
        <dbReference type="ARBA" id="ARBA00022729"/>
    </source>
</evidence>
<comment type="similarity">
    <text evidence="1">Belongs to the leprecan family.</text>
</comment>
<protein>
    <recommendedName>
        <fullName evidence="6">Leprecan-like alpha-helical domain-containing protein</fullName>
    </recommendedName>
</protein>
<feature type="region of interest" description="Disordered" evidence="4">
    <location>
        <begin position="372"/>
        <end position="391"/>
    </location>
</feature>
<name>A0AAW1KPL2_POPJA</name>
<keyword evidence="5" id="KW-0472">Membrane</keyword>
<accession>A0AAW1KPL2</accession>
<keyword evidence="2" id="KW-0732">Signal</keyword>
<evidence type="ECO:0000256" key="4">
    <source>
        <dbReference type="SAM" id="MobiDB-lite"/>
    </source>
</evidence>
<evidence type="ECO:0000256" key="5">
    <source>
        <dbReference type="SAM" id="Phobius"/>
    </source>
</evidence>
<proteinExistence type="inferred from homology"/>
<evidence type="ECO:0000313" key="8">
    <source>
        <dbReference type="Proteomes" id="UP001458880"/>
    </source>
</evidence>